<keyword evidence="2" id="KW-1185">Reference proteome</keyword>
<dbReference type="Proteomes" id="UP000008641">
    <property type="component" value="Chromosome"/>
</dbReference>
<dbReference type="HOGENOM" id="CLU_120349_3_1_10"/>
<evidence type="ECO:0000313" key="2">
    <source>
        <dbReference type="Proteomes" id="UP000008641"/>
    </source>
</evidence>
<protein>
    <submittedName>
        <fullName evidence="1">Transcriptional regulator</fullName>
    </submittedName>
</protein>
<evidence type="ECO:0000313" key="1">
    <source>
        <dbReference type="EMBL" id="ADX66946.1"/>
    </source>
</evidence>
<dbReference type="InterPro" id="IPR036390">
    <property type="entry name" value="WH_DNA-bd_sf"/>
</dbReference>
<dbReference type="eggNOG" id="COG1510">
    <property type="taxonomic scope" value="Bacteria"/>
</dbReference>
<dbReference type="EMBL" id="CP002455">
    <property type="protein sequence ID" value="ADX66946.1"/>
    <property type="molecule type" value="Genomic_DNA"/>
</dbReference>
<dbReference type="InterPro" id="IPR036388">
    <property type="entry name" value="WH-like_DNA-bd_sf"/>
</dbReference>
<organism evidence="1 2">
    <name type="scientific">Weeksella virosa (strain ATCC 43766 / DSM 16922 / JCM 21250 / CCUG 30538 / CDC 9751 / IAM 14551 / NBRC 16016 / NCTC 11634 / CL345/78)</name>
    <dbReference type="NCBI Taxonomy" id="865938"/>
    <lineage>
        <taxon>Bacteria</taxon>
        <taxon>Pseudomonadati</taxon>
        <taxon>Bacteroidota</taxon>
        <taxon>Flavobacteriia</taxon>
        <taxon>Flavobacteriales</taxon>
        <taxon>Weeksellaceae</taxon>
        <taxon>Weeksella</taxon>
    </lineage>
</organism>
<dbReference type="AlphaFoldDB" id="F0NXN9"/>
<sequence>MVVTELKSNFVQNFIMSTIDTDQLISDIENFFEHNNGYPPLTAKIFTYMLVEVGQKGITFEELVDKFKASKSSISCSLKYLIEIDKVDFVYKEDKRKRYFRPNPYHFTNRLQEVLDQLEKTMISFDKVQLYRIQKGICKSNYEEVYLIIKKYMELQQNLINDTIEQLNKYKI</sequence>
<gene>
    <name evidence="1" type="ordered locus">Weevi_0224</name>
</gene>
<dbReference type="STRING" id="865938.Weevi_0224"/>
<name>F0NXN9_WEEVC</name>
<proteinExistence type="predicted"/>
<dbReference type="Gene3D" id="1.10.10.10">
    <property type="entry name" value="Winged helix-like DNA-binding domain superfamily/Winged helix DNA-binding domain"/>
    <property type="match status" value="1"/>
</dbReference>
<accession>F0NXN9</accession>
<reference evidence="2" key="2">
    <citation type="journal article" date="2011" name="Stand. Genomic Sci.">
        <title>Complete genome sequence of Weeksella virosa type strain (9751T).</title>
        <authorList>
            <person name="Lang E."/>
            <person name="Teshima H."/>
            <person name="Lucas S."/>
            <person name="Lapidus A."/>
            <person name="Hammon N."/>
            <person name="Deshpande S."/>
            <person name="Nolan M."/>
            <person name="Cheng J."/>
            <person name="Pitluck S."/>
            <person name="Liolios K."/>
            <person name="Pagani I."/>
            <person name="Mikhailova N."/>
            <person name="Ivanova N."/>
            <person name="Mavromatis K."/>
            <person name="Pati A."/>
            <person name="Tapia R."/>
            <person name="Han C."/>
            <person name="Goodwin L."/>
            <person name="Chen A."/>
            <person name="Palaniappan K."/>
            <person name="Land M."/>
            <person name="Hauser L."/>
            <person name="Chang Y."/>
            <person name="Jeffries C."/>
            <person name="Brambilla E."/>
            <person name="Kopitz M."/>
            <person name="Rohde M."/>
            <person name="Goker M."/>
            <person name="Tindall B."/>
            <person name="Detter J."/>
            <person name="Woyke T."/>
            <person name="Bristow J."/>
            <person name="Eisen J."/>
            <person name="Markowitz V."/>
            <person name="Hugenholtz P."/>
            <person name="Klenk H."/>
            <person name="Kyrpides N."/>
        </authorList>
    </citation>
    <scope>NUCLEOTIDE SEQUENCE [LARGE SCALE GENOMIC DNA]</scope>
    <source>
        <strain evidence="2">ATCC 43766 / DSM 16922 / JCM 21250 / NBRC 16016 / NCTC 11634 / CL345/78</strain>
    </source>
</reference>
<dbReference type="SUPFAM" id="SSF46785">
    <property type="entry name" value="Winged helix' DNA-binding domain"/>
    <property type="match status" value="1"/>
</dbReference>
<reference evidence="1 2" key="1">
    <citation type="journal article" date="2011" name="Stand. Genomic Sci.">
        <title>Complete genome sequence of Weeksella virosa type strain (9751).</title>
        <authorList>
            <person name="Lang E."/>
            <person name="Teshima H."/>
            <person name="Lucas S."/>
            <person name="Lapidus A."/>
            <person name="Hammon N."/>
            <person name="Deshpande S."/>
            <person name="Nolan M."/>
            <person name="Cheng J.F."/>
            <person name="Pitluck S."/>
            <person name="Liolios K."/>
            <person name="Pagani I."/>
            <person name="Mikhailova N."/>
            <person name="Ivanova N."/>
            <person name="Mavromatis K."/>
            <person name="Pati A."/>
            <person name="Tapia R."/>
            <person name="Han C."/>
            <person name="Goodwin L."/>
            <person name="Chen A."/>
            <person name="Palaniappan K."/>
            <person name="Land M."/>
            <person name="Hauser L."/>
            <person name="Chang Y.J."/>
            <person name="Jeffries C.D."/>
            <person name="Brambilla E.M."/>
            <person name="Kopitz M."/>
            <person name="Rohde M."/>
            <person name="Goker M."/>
            <person name="Tindall B.J."/>
            <person name="Detter J.C."/>
            <person name="Woyke T."/>
            <person name="Bristow J."/>
            <person name="Eisen J.A."/>
            <person name="Markowitz V."/>
            <person name="Hugenholtz P."/>
            <person name="Klenk H.P."/>
            <person name="Kyrpides N.C."/>
        </authorList>
    </citation>
    <scope>NUCLEOTIDE SEQUENCE [LARGE SCALE GENOMIC DNA]</scope>
    <source>
        <strain evidence="2">ATCC 43766 / DSM 16922 / JCM 21250 / NBRC 16016 / NCTC 11634 / CL345/78</strain>
    </source>
</reference>
<dbReference type="KEGG" id="wvi:Weevi_0224"/>